<evidence type="ECO:0000256" key="1">
    <source>
        <dbReference type="SAM" id="Phobius"/>
    </source>
</evidence>
<keyword evidence="1" id="KW-0472">Membrane</keyword>
<protein>
    <submittedName>
        <fullName evidence="2">Uncharacterized protein</fullName>
    </submittedName>
</protein>
<dbReference type="Proteomes" id="UP000177042">
    <property type="component" value="Unassembled WGS sequence"/>
</dbReference>
<name>A0A1F5JCR7_9BACT</name>
<proteinExistence type="predicted"/>
<comment type="caution">
    <text evidence="2">The sequence shown here is derived from an EMBL/GenBank/DDBJ whole genome shotgun (WGS) entry which is preliminary data.</text>
</comment>
<evidence type="ECO:0000313" key="3">
    <source>
        <dbReference type="Proteomes" id="UP000177042"/>
    </source>
</evidence>
<organism evidence="2 3">
    <name type="scientific">Candidatus Daviesbacteria bacterium RIFCSPHIGHO2_02_FULL_39_12</name>
    <dbReference type="NCBI Taxonomy" id="1797770"/>
    <lineage>
        <taxon>Bacteria</taxon>
        <taxon>Candidatus Daviesiibacteriota</taxon>
    </lineage>
</organism>
<accession>A0A1F5JCR7</accession>
<evidence type="ECO:0000313" key="2">
    <source>
        <dbReference type="EMBL" id="OGE26389.1"/>
    </source>
</evidence>
<feature type="transmembrane region" description="Helical" evidence="1">
    <location>
        <begin position="58"/>
        <end position="76"/>
    </location>
</feature>
<sequence>MCRFYHKVKVAFLDLLWDNTIMPESIRESLMKLSQYVQKGRKADEAARLRGRNRARQILGSSIAFSLLLVISSFDVPHPERFISPIFISETALTPEIAMTPTPSSTCMTVGDRVFLLKPGKYPADPNSWTEPGLGLNCVS</sequence>
<gene>
    <name evidence="2" type="ORF">A3C26_01505</name>
</gene>
<dbReference type="EMBL" id="MFCX01000011">
    <property type="protein sequence ID" value="OGE26389.1"/>
    <property type="molecule type" value="Genomic_DNA"/>
</dbReference>
<reference evidence="2 3" key="1">
    <citation type="journal article" date="2016" name="Nat. Commun.">
        <title>Thousands of microbial genomes shed light on interconnected biogeochemical processes in an aquifer system.</title>
        <authorList>
            <person name="Anantharaman K."/>
            <person name="Brown C.T."/>
            <person name="Hug L.A."/>
            <person name="Sharon I."/>
            <person name="Castelle C.J."/>
            <person name="Probst A.J."/>
            <person name="Thomas B.C."/>
            <person name="Singh A."/>
            <person name="Wilkins M.J."/>
            <person name="Karaoz U."/>
            <person name="Brodie E.L."/>
            <person name="Williams K.H."/>
            <person name="Hubbard S.S."/>
            <person name="Banfield J.F."/>
        </authorList>
    </citation>
    <scope>NUCLEOTIDE SEQUENCE [LARGE SCALE GENOMIC DNA]</scope>
</reference>
<keyword evidence="1" id="KW-1133">Transmembrane helix</keyword>
<keyword evidence="1" id="KW-0812">Transmembrane</keyword>
<dbReference type="AlphaFoldDB" id="A0A1F5JCR7"/>